<keyword evidence="8" id="KW-0460">Magnesium</keyword>
<evidence type="ECO:0000313" key="15">
    <source>
        <dbReference type="Proteomes" id="UP000182334"/>
    </source>
</evidence>
<dbReference type="EC" id="2.5.1.58" evidence="4"/>
<evidence type="ECO:0000256" key="11">
    <source>
        <dbReference type="ARBA" id="ARBA00042436"/>
    </source>
</evidence>
<evidence type="ECO:0000256" key="9">
    <source>
        <dbReference type="ARBA" id="ARBA00040965"/>
    </source>
</evidence>
<evidence type="ECO:0000256" key="10">
    <source>
        <dbReference type="ARBA" id="ARBA00041392"/>
    </source>
</evidence>
<dbReference type="Gene3D" id="1.25.40.120">
    <property type="entry name" value="Protein prenylyltransferase"/>
    <property type="match status" value="1"/>
</dbReference>
<protein>
    <recommendedName>
        <fullName evidence="9">Protein farnesyltransferase/geranylgeranyltransferase type-1 subunit alpha</fullName>
        <ecNumber evidence="4">2.5.1.58</ecNumber>
        <ecNumber evidence="3">2.5.1.59</ecNumber>
    </recommendedName>
    <alternativeName>
        <fullName evidence="12">CAAX farnesyltransferase subunit alpha</fullName>
    </alternativeName>
    <alternativeName>
        <fullName evidence="11">FTase-alpha</fullName>
    </alternativeName>
    <alternativeName>
        <fullName evidence="10">Ras proteins prenyltransferase subunit alpha</fullName>
    </alternativeName>
    <alternativeName>
        <fullName evidence="13">Type I protein geranyl-geranyltransferase subunit alpha</fullName>
    </alternativeName>
</protein>
<dbReference type="SUPFAM" id="SSF48439">
    <property type="entry name" value="Protein prenylyltransferase"/>
    <property type="match status" value="1"/>
</dbReference>
<gene>
    <name evidence="14" type="ORF">SAMEA4029010_CIC11G00000001766</name>
</gene>
<evidence type="ECO:0000256" key="12">
    <source>
        <dbReference type="ARBA" id="ARBA00043086"/>
    </source>
</evidence>
<organism evidence="14 15">
    <name type="scientific">Sungouiella intermedia</name>
    <dbReference type="NCBI Taxonomy" id="45354"/>
    <lineage>
        <taxon>Eukaryota</taxon>
        <taxon>Fungi</taxon>
        <taxon>Dikarya</taxon>
        <taxon>Ascomycota</taxon>
        <taxon>Saccharomycotina</taxon>
        <taxon>Pichiomycetes</taxon>
        <taxon>Metschnikowiaceae</taxon>
        <taxon>Sungouiella</taxon>
    </lineage>
</organism>
<dbReference type="GO" id="GO:0005953">
    <property type="term" value="C:CAAX-protein geranylgeranyltransferase complex"/>
    <property type="evidence" value="ECO:0007669"/>
    <property type="project" value="TreeGrafter"/>
</dbReference>
<proteinExistence type="inferred from homology"/>
<keyword evidence="6" id="KW-0808">Transferase</keyword>
<evidence type="ECO:0000256" key="3">
    <source>
        <dbReference type="ARBA" id="ARBA00012700"/>
    </source>
</evidence>
<dbReference type="GO" id="GO:0004660">
    <property type="term" value="F:protein farnesyltransferase activity"/>
    <property type="evidence" value="ECO:0007669"/>
    <property type="project" value="UniProtKB-EC"/>
</dbReference>
<dbReference type="Pfam" id="PF01239">
    <property type="entry name" value="PPTA"/>
    <property type="match status" value="4"/>
</dbReference>
<dbReference type="PANTHER" id="PTHR11129">
    <property type="entry name" value="PROTEIN FARNESYLTRANSFERASE ALPHA SUBUNIT/RAB GERANYLGERANYL TRANSFERASE ALPHA SUBUNIT"/>
    <property type="match status" value="1"/>
</dbReference>
<dbReference type="GO" id="GO:0004662">
    <property type="term" value="F:CAAX-protein geranylgeranyltransferase activity"/>
    <property type="evidence" value="ECO:0007669"/>
    <property type="project" value="UniProtKB-EC"/>
</dbReference>
<reference evidence="14 15" key="1">
    <citation type="submission" date="2016-10" db="EMBL/GenBank/DDBJ databases">
        <authorList>
            <person name="de Groot N.N."/>
        </authorList>
    </citation>
    <scope>NUCLEOTIDE SEQUENCE [LARGE SCALE GENOMIC DNA]</scope>
    <source>
        <strain evidence="14 15">CBS 141442</strain>
    </source>
</reference>
<dbReference type="Proteomes" id="UP000182334">
    <property type="component" value="Chromosome II"/>
</dbReference>
<comment type="cofactor">
    <cofactor evidence="1">
        <name>Mg(2+)</name>
        <dbReference type="ChEBI" id="CHEBI:18420"/>
    </cofactor>
</comment>
<evidence type="ECO:0000256" key="13">
    <source>
        <dbReference type="ARBA" id="ARBA00043219"/>
    </source>
</evidence>
<evidence type="ECO:0000256" key="6">
    <source>
        <dbReference type="ARBA" id="ARBA00022679"/>
    </source>
</evidence>
<dbReference type="AlphaFoldDB" id="A0A1L0D3D1"/>
<evidence type="ECO:0000256" key="7">
    <source>
        <dbReference type="ARBA" id="ARBA00022737"/>
    </source>
</evidence>
<keyword evidence="7" id="KW-0677">Repeat</keyword>
<dbReference type="OrthoDB" id="272289at2759"/>
<dbReference type="EMBL" id="LT635757">
    <property type="protein sequence ID" value="SGZ50988.1"/>
    <property type="molecule type" value="Genomic_DNA"/>
</dbReference>
<keyword evidence="5" id="KW-0637">Prenyltransferase</keyword>
<dbReference type="STRING" id="45354.A0A1L0D3D1"/>
<evidence type="ECO:0000256" key="5">
    <source>
        <dbReference type="ARBA" id="ARBA00022602"/>
    </source>
</evidence>
<comment type="similarity">
    <text evidence="2">Belongs to the protein prenyltransferase subunit alpha family.</text>
</comment>
<dbReference type="InterPro" id="IPR002088">
    <property type="entry name" value="Prenyl_trans_a"/>
</dbReference>
<sequence length="282" mass="33727">MELCQILYSDEYKDTMSALRDHLQNKIYTEEALQLTEEALELLASHYTTWQYRYTIIKHLKKDLFEELDWCELVALENEKNYQIWNYRQRIIDDILADEETASKFDYKRELPILRMMLQQDSKNHHVWSYRKWFVEKFGLFDNASEIEFVTGAIDADLRNNSAWTHRFFLRAKGSGFDTGFDDEVQFCQSRIDVCPQNPSSWNYLVGMYARSERKLGELKEFCEKYGDVTQDKIASSFAVETMAKIAVEEKNGDRARQLYEMLAEKYDPIRANYWRYMKERV</sequence>
<accession>A0A1L0D3D1</accession>
<evidence type="ECO:0000256" key="2">
    <source>
        <dbReference type="ARBA" id="ARBA00006734"/>
    </source>
</evidence>
<evidence type="ECO:0000256" key="8">
    <source>
        <dbReference type="ARBA" id="ARBA00022842"/>
    </source>
</evidence>
<dbReference type="GO" id="GO:0005965">
    <property type="term" value="C:protein farnesyltransferase complex"/>
    <property type="evidence" value="ECO:0007669"/>
    <property type="project" value="TreeGrafter"/>
</dbReference>
<evidence type="ECO:0000313" key="14">
    <source>
        <dbReference type="EMBL" id="SGZ50988.1"/>
    </source>
</evidence>
<name>A0A1L0D3D1_9ASCO</name>
<dbReference type="EC" id="2.5.1.59" evidence="3"/>
<dbReference type="PROSITE" id="PS51147">
    <property type="entry name" value="PFTA"/>
    <property type="match status" value="5"/>
</dbReference>
<evidence type="ECO:0000256" key="1">
    <source>
        <dbReference type="ARBA" id="ARBA00001946"/>
    </source>
</evidence>
<dbReference type="PANTHER" id="PTHR11129:SF1">
    <property type="entry name" value="PROTEIN FARNESYLTRANSFERASE_GERANYLGERANYLTRANSFERASE TYPE-1 SUBUNIT ALPHA"/>
    <property type="match status" value="1"/>
</dbReference>
<evidence type="ECO:0000256" key="4">
    <source>
        <dbReference type="ARBA" id="ARBA00012702"/>
    </source>
</evidence>
<keyword evidence="15" id="KW-1185">Reference proteome</keyword>